<evidence type="ECO:0000313" key="1">
    <source>
        <dbReference type="EMBL" id="KNZ63089.1"/>
    </source>
</evidence>
<accession>A0A0L6VQX8</accession>
<name>A0A0L6VQX8_9BASI</name>
<comment type="caution">
    <text evidence="1">The sequence shown here is derived from an EMBL/GenBank/DDBJ whole genome shotgun (WGS) entry which is preliminary data.</text>
</comment>
<evidence type="ECO:0000313" key="2">
    <source>
        <dbReference type="Proteomes" id="UP000037035"/>
    </source>
</evidence>
<keyword evidence="2" id="KW-1185">Reference proteome</keyword>
<reference evidence="1 2" key="1">
    <citation type="submission" date="2015-08" db="EMBL/GenBank/DDBJ databases">
        <title>Next Generation Sequencing and Analysis of the Genome of Puccinia sorghi L Schw, the Causal Agent of Maize Common Rust.</title>
        <authorList>
            <person name="Rochi L."/>
            <person name="Burguener G."/>
            <person name="Darino M."/>
            <person name="Turjanski A."/>
            <person name="Kreff E."/>
            <person name="Dieguez M.J."/>
            <person name="Sacco F."/>
        </authorList>
    </citation>
    <scope>NUCLEOTIDE SEQUENCE [LARGE SCALE GENOMIC DNA]</scope>
    <source>
        <strain evidence="1 2">RO10H11247</strain>
    </source>
</reference>
<dbReference type="VEuPathDB" id="FungiDB:VP01_118g3"/>
<dbReference type="Proteomes" id="UP000037035">
    <property type="component" value="Unassembled WGS sequence"/>
</dbReference>
<organism evidence="1 2">
    <name type="scientific">Puccinia sorghi</name>
    <dbReference type="NCBI Taxonomy" id="27349"/>
    <lineage>
        <taxon>Eukaryota</taxon>
        <taxon>Fungi</taxon>
        <taxon>Dikarya</taxon>
        <taxon>Basidiomycota</taxon>
        <taxon>Pucciniomycotina</taxon>
        <taxon>Pucciniomycetes</taxon>
        <taxon>Pucciniales</taxon>
        <taxon>Pucciniaceae</taxon>
        <taxon>Puccinia</taxon>
    </lineage>
</organism>
<gene>
    <name evidence="1" type="ORF">VP01_118g3</name>
</gene>
<dbReference type="STRING" id="27349.A0A0L6VQX8"/>
<dbReference type="EMBL" id="LAVV01002110">
    <property type="protein sequence ID" value="KNZ63089.1"/>
    <property type="molecule type" value="Genomic_DNA"/>
</dbReference>
<dbReference type="AlphaFoldDB" id="A0A0L6VQX8"/>
<feature type="non-terminal residue" evidence="1">
    <location>
        <position position="1"/>
    </location>
</feature>
<protein>
    <submittedName>
        <fullName evidence="1">Cytochrome P450 67</fullName>
    </submittedName>
</protein>
<proteinExistence type="predicted"/>
<sequence length="107" mass="12322">VQAWPCTQRKEQLEFKEFTRSMFLRRRNQGLAPQLDVFHYLLGEDTETGTRLSESELAADSTLMVIYHPVGLDCIFLVHAEAPQLHEKIAERIDGCTRFISTHTFSP</sequence>